<dbReference type="SUPFAM" id="SSF53474">
    <property type="entry name" value="alpha/beta-Hydrolases"/>
    <property type="match status" value="1"/>
</dbReference>
<dbReference type="InterPro" id="IPR000734">
    <property type="entry name" value="TAG_lipase"/>
</dbReference>
<sequence length="360" mass="41045">MYCLIEDARGILSIEFRNVTPSEHHHHLQYRSSSSSQNVNKNSLTFYRGGCIICIDYSNWSKKPYLDLVQKFDIISHILYEEILELIRRGVDPANGYMFGFSYGGQLASKIGRQLIHYNDYMFKQIDMCDIAGPGFDFLSYATHREAAENVACYYASLDKGTQFRSCHQNILLGHCGYTQPAILSQPYFSSHGLSVQIYINAFDYPFYGSSKLPTWCLAGNPVLNLPEGFKVGYNGDIGSHIQGDIFVPTGLNYPYNLSKRQLKAYEKYFKETNGNLLAKLSPGDESEEAISYVARKCGGNEKTSFIFHGWTESCSTEWVGNLRERNHIQGDIFVPTGLNYPYNLSKRQLKAYEKYFKET</sequence>
<dbReference type="GO" id="GO:0017171">
    <property type="term" value="F:serine hydrolase activity"/>
    <property type="evidence" value="ECO:0007669"/>
    <property type="project" value="TreeGrafter"/>
</dbReference>
<dbReference type="AlphaFoldDB" id="A0A1I8M4U5"/>
<organism evidence="1">
    <name type="scientific">Musca domestica</name>
    <name type="common">House fly</name>
    <dbReference type="NCBI Taxonomy" id="7370"/>
    <lineage>
        <taxon>Eukaryota</taxon>
        <taxon>Metazoa</taxon>
        <taxon>Ecdysozoa</taxon>
        <taxon>Arthropoda</taxon>
        <taxon>Hexapoda</taxon>
        <taxon>Insecta</taxon>
        <taxon>Pterygota</taxon>
        <taxon>Neoptera</taxon>
        <taxon>Endopterygota</taxon>
        <taxon>Diptera</taxon>
        <taxon>Brachycera</taxon>
        <taxon>Muscomorpha</taxon>
        <taxon>Muscoidea</taxon>
        <taxon>Muscidae</taxon>
        <taxon>Musca</taxon>
    </lineage>
</organism>
<dbReference type="InterPro" id="IPR029058">
    <property type="entry name" value="AB_hydrolase_fold"/>
</dbReference>
<dbReference type="GO" id="GO:0016042">
    <property type="term" value="P:lipid catabolic process"/>
    <property type="evidence" value="ECO:0007669"/>
    <property type="project" value="TreeGrafter"/>
</dbReference>
<dbReference type="VEuPathDB" id="VectorBase:MDOMA2_011952"/>
<dbReference type="PANTHER" id="PTHR11610:SF104">
    <property type="entry name" value="AGAP010328-PA"/>
    <property type="match status" value="1"/>
</dbReference>
<proteinExistence type="predicted"/>
<dbReference type="VEuPathDB" id="VectorBase:MDOA001237"/>
<name>A0A1I8M4U5_MUSDO</name>
<reference evidence="1" key="1">
    <citation type="submission" date="2020-05" db="UniProtKB">
        <authorList>
            <consortium name="EnsemblMetazoa"/>
        </authorList>
    </citation>
    <scope>IDENTIFICATION</scope>
    <source>
        <strain evidence="1">Aabys</strain>
    </source>
</reference>
<protein>
    <submittedName>
        <fullName evidence="1">Uncharacterized protein</fullName>
    </submittedName>
</protein>
<dbReference type="GO" id="GO:0005615">
    <property type="term" value="C:extracellular space"/>
    <property type="evidence" value="ECO:0007669"/>
    <property type="project" value="TreeGrafter"/>
</dbReference>
<accession>A0A1I8M4U5</accession>
<dbReference type="PANTHER" id="PTHR11610">
    <property type="entry name" value="LIPASE"/>
    <property type="match status" value="1"/>
</dbReference>
<evidence type="ECO:0000313" key="1">
    <source>
        <dbReference type="EnsemblMetazoa" id="MDOA001237-PA"/>
    </source>
</evidence>
<dbReference type="GO" id="GO:0016298">
    <property type="term" value="F:lipase activity"/>
    <property type="evidence" value="ECO:0007669"/>
    <property type="project" value="InterPro"/>
</dbReference>
<dbReference type="eggNOG" id="ENOG502TBHA">
    <property type="taxonomic scope" value="Eukaryota"/>
</dbReference>
<dbReference type="EnsemblMetazoa" id="MDOA001237-RA">
    <property type="protein sequence ID" value="MDOA001237-PA"/>
    <property type="gene ID" value="MDOA001237"/>
</dbReference>
<dbReference type="Gene3D" id="3.40.50.1820">
    <property type="entry name" value="alpha/beta hydrolase"/>
    <property type="match status" value="1"/>
</dbReference>